<proteinExistence type="predicted"/>
<protein>
    <submittedName>
        <fullName evidence="1">(apollo) hypothetical protein</fullName>
    </submittedName>
</protein>
<evidence type="ECO:0000313" key="2">
    <source>
        <dbReference type="Proteomes" id="UP000691718"/>
    </source>
</evidence>
<comment type="caution">
    <text evidence="1">The sequence shown here is derived from an EMBL/GenBank/DDBJ whole genome shotgun (WGS) entry which is preliminary data.</text>
</comment>
<dbReference type="Proteomes" id="UP000691718">
    <property type="component" value="Unassembled WGS sequence"/>
</dbReference>
<keyword evidence="2" id="KW-1185">Reference proteome</keyword>
<name>A0A8S3W540_PARAO</name>
<gene>
    <name evidence="1" type="ORF">PAPOLLO_LOCUS2276</name>
</gene>
<accession>A0A8S3W540</accession>
<reference evidence="1" key="1">
    <citation type="submission" date="2021-04" db="EMBL/GenBank/DDBJ databases">
        <authorList>
            <person name="Tunstrom K."/>
        </authorList>
    </citation>
    <scope>NUCLEOTIDE SEQUENCE</scope>
</reference>
<dbReference type="AlphaFoldDB" id="A0A8S3W540"/>
<evidence type="ECO:0000313" key="1">
    <source>
        <dbReference type="EMBL" id="CAG4941718.1"/>
    </source>
</evidence>
<organism evidence="1 2">
    <name type="scientific">Parnassius apollo</name>
    <name type="common">Apollo butterfly</name>
    <name type="synonym">Papilio apollo</name>
    <dbReference type="NCBI Taxonomy" id="110799"/>
    <lineage>
        <taxon>Eukaryota</taxon>
        <taxon>Metazoa</taxon>
        <taxon>Ecdysozoa</taxon>
        <taxon>Arthropoda</taxon>
        <taxon>Hexapoda</taxon>
        <taxon>Insecta</taxon>
        <taxon>Pterygota</taxon>
        <taxon>Neoptera</taxon>
        <taxon>Endopterygota</taxon>
        <taxon>Lepidoptera</taxon>
        <taxon>Glossata</taxon>
        <taxon>Ditrysia</taxon>
        <taxon>Papilionoidea</taxon>
        <taxon>Papilionidae</taxon>
        <taxon>Parnassiinae</taxon>
        <taxon>Parnassini</taxon>
        <taxon>Parnassius</taxon>
        <taxon>Parnassius</taxon>
    </lineage>
</organism>
<dbReference type="EMBL" id="CAJQZP010000160">
    <property type="protein sequence ID" value="CAG4941718.1"/>
    <property type="molecule type" value="Genomic_DNA"/>
</dbReference>
<sequence length="117" mass="13202">MNAKNSHNHIENNSRKYLAGGDNIKIKRKAGDNKGELYKLFGTAADDRRSHQNQTTNSLKATLKYINSNYVDNHSSIVNFNGSKCSVKDTQGHLSVRRLKMTLIVIISMERKLKAIL</sequence>